<evidence type="ECO:0000256" key="6">
    <source>
        <dbReference type="SAM" id="MobiDB-lite"/>
    </source>
</evidence>
<organism evidence="10 11">
    <name type="scientific">Synchytrium microbalum</name>
    <dbReference type="NCBI Taxonomy" id="1806994"/>
    <lineage>
        <taxon>Eukaryota</taxon>
        <taxon>Fungi</taxon>
        <taxon>Fungi incertae sedis</taxon>
        <taxon>Chytridiomycota</taxon>
        <taxon>Chytridiomycota incertae sedis</taxon>
        <taxon>Chytridiomycetes</taxon>
        <taxon>Synchytriales</taxon>
        <taxon>Synchytriaceae</taxon>
        <taxon>Synchytrium</taxon>
    </lineage>
</organism>
<feature type="domain" description="LIM zinc-binding" evidence="7">
    <location>
        <begin position="4"/>
        <end position="85"/>
    </location>
</feature>
<evidence type="ECO:0000259" key="9">
    <source>
        <dbReference type="PROSITE" id="PS50238"/>
    </source>
</evidence>
<dbReference type="InterPro" id="IPR008936">
    <property type="entry name" value="Rho_GTPase_activation_prot"/>
</dbReference>
<dbReference type="GO" id="GO:0046872">
    <property type="term" value="F:metal ion binding"/>
    <property type="evidence" value="ECO:0007669"/>
    <property type="project" value="UniProtKB-KW"/>
</dbReference>
<dbReference type="EMBL" id="QEAO01000001">
    <property type="protein sequence ID" value="TPX37986.1"/>
    <property type="molecule type" value="Genomic_DNA"/>
</dbReference>
<proteinExistence type="predicted"/>
<dbReference type="Gene3D" id="6.10.250.370">
    <property type="match status" value="1"/>
</dbReference>
<gene>
    <name evidence="10" type="ORF">SmJEL517_g00230</name>
</gene>
<dbReference type="CDD" id="cd08368">
    <property type="entry name" value="LIM"/>
    <property type="match status" value="1"/>
</dbReference>
<evidence type="ECO:0000256" key="4">
    <source>
        <dbReference type="PROSITE-ProRule" id="PRU00125"/>
    </source>
</evidence>
<dbReference type="CDD" id="cd00159">
    <property type="entry name" value="RhoGAP"/>
    <property type="match status" value="1"/>
</dbReference>
<dbReference type="STRING" id="1806994.A0A507CIG2"/>
<sequence length="897" mass="98236">MAELHCCLCEKVLSAEDGNALSLGDNHYHVQCFQCSNCSNVIDFETQPVLISSNNKCGSFIEDLTFATIDDKIHCMPCTSKRPSQIVPSILEPPRASTAAAQQRDIEPRVSTVPSEAAVSFSGSIPEILEEENKHLQTRLLSAESSLQRIKNMSRKAMDEFTNLKKDLADEVARRQQAELTTAELKLELSEIFKANARLVKVDETLEGLNQDVTIALTQKTVLEGQMRQMTMQKEALQRDINEVVHRRDMSISEAPMMASELSKDSGLNTELDSIKSRFRAEVAEIQKERDTLRSEVSELRNARDGLKAEVDKLQSEKAQLLKTTENLSDNLTRQATVIVHNTNAPTTSRLVDDFTVEELPTQSPREERVYPDIDALVESISNDALASMPIGTRAAATGVANTAVSASMESLGSSSHTVSTRKKSLPQIPSNPALSSAAAGYDLTKPPVHIESSSLQPEPSMRGQGALGNASGATLTPSPSSATQSASPTAFKMGNWKAHFVKATKLNLTPTPTKALPESPISTSADATSNGTPTVNTVMLGSMWKYKKSPGGKSGKMDSEYGYVTMNLHLVLARFVVEEIGALDHRPTEKSKHKLIAHTYVRQNKCDVCLEKLWGKEMRCEVCGYHSHSKCSAVAPATCAGTSQKSSLNHLADTPTTQLFGTDLSKVYSQEGHNIPKFVRQCISHVEEFGLDFEGIYRKSGPLTQVNKLIAVANKGEDLILNDAENPVDIMAVTSALKQFFRELPESLLPSDLYAEFVEMSKTFDDEKRMNEAISLLQRLPHAHQAVCQLLFPHLHKISQYKEANLMTPTNLGVVFGPTLMKSPTDKAGASTTFDMADSSNKCNVVEFLVMNSPMLFVNTDLAQDRRESAPSELVSSIAPESVPQSFKTFLLSPSP</sequence>
<feature type="region of interest" description="Disordered" evidence="6">
    <location>
        <begin position="413"/>
        <end position="489"/>
    </location>
</feature>
<dbReference type="OrthoDB" id="79452at2759"/>
<dbReference type="InterPro" id="IPR001781">
    <property type="entry name" value="Znf_LIM"/>
</dbReference>
<dbReference type="Gene3D" id="2.10.110.10">
    <property type="entry name" value="Cysteine Rich Protein"/>
    <property type="match status" value="1"/>
</dbReference>
<evidence type="ECO:0000313" key="11">
    <source>
        <dbReference type="Proteomes" id="UP000319731"/>
    </source>
</evidence>
<dbReference type="SMART" id="SM00324">
    <property type="entry name" value="RhoGAP"/>
    <property type="match status" value="1"/>
</dbReference>
<keyword evidence="11" id="KW-1185">Reference proteome</keyword>
<dbReference type="InterPro" id="IPR050729">
    <property type="entry name" value="Rho-GAP"/>
</dbReference>
<evidence type="ECO:0000313" key="10">
    <source>
        <dbReference type="EMBL" id="TPX37986.1"/>
    </source>
</evidence>
<dbReference type="PROSITE" id="PS00478">
    <property type="entry name" value="LIM_DOMAIN_1"/>
    <property type="match status" value="1"/>
</dbReference>
<dbReference type="Pfam" id="PF00620">
    <property type="entry name" value="RhoGAP"/>
    <property type="match status" value="1"/>
</dbReference>
<dbReference type="InterPro" id="IPR000198">
    <property type="entry name" value="RhoGAP_dom"/>
</dbReference>
<dbReference type="Proteomes" id="UP000319731">
    <property type="component" value="Unassembled WGS sequence"/>
</dbReference>
<dbReference type="PROSITE" id="PS50238">
    <property type="entry name" value="RHOGAP"/>
    <property type="match status" value="1"/>
</dbReference>
<evidence type="ECO:0000256" key="2">
    <source>
        <dbReference type="ARBA" id="ARBA00022723"/>
    </source>
</evidence>
<dbReference type="SMART" id="SM00109">
    <property type="entry name" value="C1"/>
    <property type="match status" value="1"/>
</dbReference>
<keyword evidence="5" id="KW-0175">Coiled coil</keyword>
<dbReference type="GO" id="GO:0005737">
    <property type="term" value="C:cytoplasm"/>
    <property type="evidence" value="ECO:0007669"/>
    <property type="project" value="TreeGrafter"/>
</dbReference>
<feature type="domain" description="Phorbol-ester/DAG-type" evidence="8">
    <location>
        <begin position="593"/>
        <end position="640"/>
    </location>
</feature>
<dbReference type="GeneID" id="42001457"/>
<evidence type="ECO:0000259" key="7">
    <source>
        <dbReference type="PROSITE" id="PS50023"/>
    </source>
</evidence>
<dbReference type="SUPFAM" id="SSF57889">
    <property type="entry name" value="Cysteine-rich domain"/>
    <property type="match status" value="1"/>
</dbReference>
<evidence type="ECO:0000259" key="8">
    <source>
        <dbReference type="PROSITE" id="PS50081"/>
    </source>
</evidence>
<dbReference type="GO" id="GO:0007165">
    <property type="term" value="P:signal transduction"/>
    <property type="evidence" value="ECO:0007669"/>
    <property type="project" value="InterPro"/>
</dbReference>
<feature type="compositionally biased region" description="Low complexity" evidence="6">
    <location>
        <begin position="471"/>
        <end position="489"/>
    </location>
</feature>
<evidence type="ECO:0008006" key="12">
    <source>
        <dbReference type="Google" id="ProtNLM"/>
    </source>
</evidence>
<dbReference type="Gene3D" id="1.10.555.10">
    <property type="entry name" value="Rho GTPase activation protein"/>
    <property type="match status" value="1"/>
</dbReference>
<evidence type="ECO:0000256" key="3">
    <source>
        <dbReference type="ARBA" id="ARBA00022833"/>
    </source>
</evidence>
<evidence type="ECO:0000256" key="1">
    <source>
        <dbReference type="ARBA" id="ARBA00022468"/>
    </source>
</evidence>
<evidence type="ECO:0000256" key="5">
    <source>
        <dbReference type="SAM" id="Coils"/>
    </source>
</evidence>
<dbReference type="PROSITE" id="PS00479">
    <property type="entry name" value="ZF_DAG_PE_1"/>
    <property type="match status" value="1"/>
</dbReference>
<dbReference type="Gene3D" id="3.30.60.20">
    <property type="match status" value="1"/>
</dbReference>
<dbReference type="InterPro" id="IPR002219">
    <property type="entry name" value="PKC_DAG/PE"/>
</dbReference>
<dbReference type="PANTHER" id="PTHR23176:SF129">
    <property type="entry name" value="RHO GTPASE ACTIVATING PROTEIN AT 16F, ISOFORM E-RELATED"/>
    <property type="match status" value="1"/>
</dbReference>
<feature type="region of interest" description="Disordered" evidence="6">
    <location>
        <begin position="511"/>
        <end position="534"/>
    </location>
</feature>
<keyword evidence="4" id="KW-0440">LIM domain</keyword>
<dbReference type="GO" id="GO:0005096">
    <property type="term" value="F:GTPase activator activity"/>
    <property type="evidence" value="ECO:0007669"/>
    <property type="project" value="UniProtKB-KW"/>
</dbReference>
<accession>A0A507CIG2</accession>
<feature type="coiled-coil region" evidence="5">
    <location>
        <begin position="276"/>
        <end position="331"/>
    </location>
</feature>
<dbReference type="SUPFAM" id="SSF48350">
    <property type="entry name" value="GTPase activation domain, GAP"/>
    <property type="match status" value="1"/>
</dbReference>
<dbReference type="PROSITE" id="PS50023">
    <property type="entry name" value="LIM_DOMAIN_2"/>
    <property type="match status" value="1"/>
</dbReference>
<feature type="domain" description="Rho-GAP" evidence="9">
    <location>
        <begin position="663"/>
        <end position="858"/>
    </location>
</feature>
<dbReference type="RefSeq" id="XP_031027701.1">
    <property type="nucleotide sequence ID" value="XM_031166160.1"/>
</dbReference>
<dbReference type="PROSITE" id="PS50081">
    <property type="entry name" value="ZF_DAG_PE_2"/>
    <property type="match status" value="1"/>
</dbReference>
<protein>
    <recommendedName>
        <fullName evidence="12">Rho-GAP domain-containing protein</fullName>
    </recommendedName>
</protein>
<dbReference type="InterPro" id="IPR046349">
    <property type="entry name" value="C1-like_sf"/>
</dbReference>
<name>A0A507CIG2_9FUNG</name>
<reference evidence="10 11" key="1">
    <citation type="journal article" date="2019" name="Sci. Rep.">
        <title>Comparative genomics of chytrid fungi reveal insights into the obligate biotrophic and pathogenic lifestyle of Synchytrium endobioticum.</title>
        <authorList>
            <person name="van de Vossenberg B.T.L.H."/>
            <person name="Warris S."/>
            <person name="Nguyen H.D.T."/>
            <person name="van Gent-Pelzer M.P.E."/>
            <person name="Joly D.L."/>
            <person name="van de Geest H.C."/>
            <person name="Bonants P.J.M."/>
            <person name="Smith D.S."/>
            <person name="Levesque C.A."/>
            <person name="van der Lee T.A.J."/>
        </authorList>
    </citation>
    <scope>NUCLEOTIDE SEQUENCE [LARGE SCALE GENOMIC DNA]</scope>
    <source>
        <strain evidence="10 11">JEL517</strain>
    </source>
</reference>
<keyword evidence="1" id="KW-0343">GTPase activation</keyword>
<feature type="coiled-coil region" evidence="5">
    <location>
        <begin position="220"/>
        <end position="247"/>
    </location>
</feature>
<dbReference type="PANTHER" id="PTHR23176">
    <property type="entry name" value="RHO/RAC/CDC GTPASE-ACTIVATING PROTEIN"/>
    <property type="match status" value="1"/>
</dbReference>
<dbReference type="SMART" id="SM00132">
    <property type="entry name" value="LIM"/>
    <property type="match status" value="1"/>
</dbReference>
<comment type="caution">
    <text evidence="10">The sequence shown here is derived from an EMBL/GenBank/DDBJ whole genome shotgun (WGS) entry which is preliminary data.</text>
</comment>
<keyword evidence="2 4" id="KW-0479">Metal-binding</keyword>
<dbReference type="AlphaFoldDB" id="A0A507CIG2"/>
<feature type="compositionally biased region" description="Polar residues" evidence="6">
    <location>
        <begin position="521"/>
        <end position="534"/>
    </location>
</feature>
<keyword evidence="3 4" id="KW-0862">Zinc</keyword>